<reference evidence="2" key="1">
    <citation type="journal article" date="2018" name="Nat. Commun.">
        <title>Diversity and evolution of the emerging Pandoraviridae family.</title>
        <authorList>
            <person name="Legendre M."/>
            <person name="Fabre E."/>
            <person name="Poirot O."/>
            <person name="Jeudy S."/>
            <person name="Lartigue A."/>
            <person name="Alempic J.M."/>
            <person name="Beucher L."/>
            <person name="Philippe N."/>
            <person name="Bertaux L."/>
            <person name="Christo-Foroux E."/>
            <person name="Labadie K."/>
            <person name="Coute Y."/>
            <person name="Abergel C."/>
            <person name="Claverie J.M."/>
        </authorList>
    </citation>
    <scope>NUCLEOTIDE SEQUENCE [LARGE SCALE GENOMIC DNA]</scope>
    <source>
        <strain evidence="2">Macleodensis</strain>
    </source>
</reference>
<evidence type="ECO:0000313" key="2">
    <source>
        <dbReference type="EMBL" id="AVK77513.1"/>
    </source>
</evidence>
<feature type="transmembrane region" description="Helical" evidence="1">
    <location>
        <begin position="61"/>
        <end position="85"/>
    </location>
</feature>
<keyword evidence="1" id="KW-0812">Transmembrane</keyword>
<dbReference type="GeneID" id="36841968"/>
<evidence type="ECO:0000256" key="1">
    <source>
        <dbReference type="SAM" id="Phobius"/>
    </source>
</evidence>
<dbReference type="KEGG" id="vg:36841968"/>
<protein>
    <submittedName>
        <fullName evidence="2">Uncharacterized protein</fullName>
    </submittedName>
</protein>
<keyword evidence="1" id="KW-1133">Transmembrane helix</keyword>
<sequence>MYSYEYILAISNVVDEIIFENNVNKLFAHHGSFVLFLGLFVGIALHRNLRSRKPPMRSGMCYNVAASMCAVIATATFICAVVILFRPSGFALYSVVRRFGVRLFHHAFVCSAFEILVGALVSWIAHCGLGIWRMRIAPKRATAQRDPITAQ</sequence>
<feature type="transmembrane region" description="Helical" evidence="1">
    <location>
        <begin position="27"/>
        <end position="49"/>
    </location>
</feature>
<dbReference type="RefSeq" id="YP_009481509.1">
    <property type="nucleotide sequence ID" value="NC_037665.1"/>
</dbReference>
<gene>
    <name evidence="2" type="ORF">pmac_cds_825</name>
</gene>
<organism evidence="2">
    <name type="scientific">Pandoravirus macleodensis</name>
    <dbReference type="NCBI Taxonomy" id="2107707"/>
    <lineage>
        <taxon>Viruses</taxon>
        <taxon>Pandoravirus</taxon>
    </lineage>
</organism>
<dbReference type="EMBL" id="MG011691">
    <property type="protein sequence ID" value="AVK77513.1"/>
    <property type="molecule type" value="Genomic_DNA"/>
</dbReference>
<keyword evidence="1" id="KW-0472">Membrane</keyword>
<accession>A0A2U7UG83</accession>
<feature type="transmembrane region" description="Helical" evidence="1">
    <location>
        <begin position="105"/>
        <end position="132"/>
    </location>
</feature>
<proteinExistence type="predicted"/>
<dbReference type="Proteomes" id="UP000249758">
    <property type="component" value="Segment"/>
</dbReference>
<name>A0A2U7UG83_9VIRU</name>